<proteinExistence type="predicted"/>
<evidence type="ECO:0000313" key="3">
    <source>
        <dbReference type="EMBL" id="WAQ93969.1"/>
    </source>
</evidence>
<dbReference type="Proteomes" id="UP001164746">
    <property type="component" value="Chromosome 1"/>
</dbReference>
<organism evidence="3 4">
    <name type="scientific">Mya arenaria</name>
    <name type="common">Soft-shell clam</name>
    <dbReference type="NCBI Taxonomy" id="6604"/>
    <lineage>
        <taxon>Eukaryota</taxon>
        <taxon>Metazoa</taxon>
        <taxon>Spiralia</taxon>
        <taxon>Lophotrochozoa</taxon>
        <taxon>Mollusca</taxon>
        <taxon>Bivalvia</taxon>
        <taxon>Autobranchia</taxon>
        <taxon>Heteroconchia</taxon>
        <taxon>Euheterodonta</taxon>
        <taxon>Imparidentia</taxon>
        <taxon>Neoheterodontei</taxon>
        <taxon>Myida</taxon>
        <taxon>Myoidea</taxon>
        <taxon>Myidae</taxon>
        <taxon>Mya</taxon>
    </lineage>
</organism>
<evidence type="ECO:0000259" key="2">
    <source>
        <dbReference type="PROSITE" id="PS50871"/>
    </source>
</evidence>
<evidence type="ECO:0000256" key="1">
    <source>
        <dbReference type="SAM" id="SignalP"/>
    </source>
</evidence>
<reference evidence="3" key="1">
    <citation type="submission" date="2022-11" db="EMBL/GenBank/DDBJ databases">
        <title>Centuries of genome instability and evolution in soft-shell clam transmissible cancer (bioRxiv).</title>
        <authorList>
            <person name="Hart S.F.M."/>
            <person name="Yonemitsu M.A."/>
            <person name="Giersch R.M."/>
            <person name="Beal B.F."/>
            <person name="Arriagada G."/>
            <person name="Davis B.W."/>
            <person name="Ostrander E.A."/>
            <person name="Goff S.P."/>
            <person name="Metzger M.J."/>
        </authorList>
    </citation>
    <scope>NUCLEOTIDE SEQUENCE</scope>
    <source>
        <strain evidence="3">MELC-2E11</strain>
        <tissue evidence="3">Siphon/mantle</tissue>
    </source>
</reference>
<feature type="domain" description="C1q" evidence="2">
    <location>
        <begin position="85"/>
        <end position="190"/>
    </location>
</feature>
<dbReference type="InterPro" id="IPR001073">
    <property type="entry name" value="C1q_dom"/>
</dbReference>
<name>A0ABY7D9D3_MYAAR</name>
<keyword evidence="1" id="KW-0732">Signal</keyword>
<evidence type="ECO:0000313" key="4">
    <source>
        <dbReference type="Proteomes" id="UP001164746"/>
    </source>
</evidence>
<sequence>MITMAVSEVYMVSFALLCSCFCWALCSECSCAKVERECHSKKDEYMDLFKFFMDACKLDNASSTAILSEMENIKQRLDLLEGRQGSVPVVLFRAKTIPDYQIRPTQNQIFRFTDVMANVGNGYDPATGIFTSPTTGTYLITVQFCFSLNFQGFYFVHDIIADGITVLRSNYAEETGKSSDCQSHDIYLVN</sequence>
<dbReference type="InterPro" id="IPR008983">
    <property type="entry name" value="Tumour_necrosis_fac-like_dom"/>
</dbReference>
<feature type="signal peptide" evidence="1">
    <location>
        <begin position="1"/>
        <end position="26"/>
    </location>
</feature>
<dbReference type="SUPFAM" id="SSF49842">
    <property type="entry name" value="TNF-like"/>
    <property type="match status" value="1"/>
</dbReference>
<protein>
    <recommendedName>
        <fullName evidence="2">C1q domain-containing protein</fullName>
    </recommendedName>
</protein>
<dbReference type="Gene3D" id="2.60.120.40">
    <property type="match status" value="1"/>
</dbReference>
<gene>
    <name evidence="3" type="ORF">MAR_006440</name>
</gene>
<keyword evidence="4" id="KW-1185">Reference proteome</keyword>
<dbReference type="EMBL" id="CP111012">
    <property type="protein sequence ID" value="WAQ93969.1"/>
    <property type="molecule type" value="Genomic_DNA"/>
</dbReference>
<accession>A0ABY7D9D3</accession>
<feature type="chain" id="PRO_5045426223" description="C1q domain-containing protein" evidence="1">
    <location>
        <begin position="27"/>
        <end position="190"/>
    </location>
</feature>
<dbReference type="Pfam" id="PF00386">
    <property type="entry name" value="C1q"/>
    <property type="match status" value="1"/>
</dbReference>
<dbReference type="PROSITE" id="PS50871">
    <property type="entry name" value="C1Q"/>
    <property type="match status" value="1"/>
</dbReference>